<dbReference type="SUPFAM" id="SSF52833">
    <property type="entry name" value="Thioredoxin-like"/>
    <property type="match status" value="1"/>
</dbReference>
<organism evidence="2 3">
    <name type="scientific">Candidatus Jorgensenbacteria bacterium GW2011_GWA1_48_11</name>
    <dbReference type="NCBI Taxonomy" id="1618660"/>
    <lineage>
        <taxon>Bacteria</taxon>
        <taxon>Candidatus Joergenseniibacteriota</taxon>
    </lineage>
</organism>
<dbReference type="Pfam" id="PF00462">
    <property type="entry name" value="Glutaredoxin"/>
    <property type="match status" value="1"/>
</dbReference>
<evidence type="ECO:0000313" key="2">
    <source>
        <dbReference type="EMBL" id="KKU91459.1"/>
    </source>
</evidence>
<protein>
    <submittedName>
        <fullName evidence="2">Glutaredoxin-like protein, YruB-family</fullName>
    </submittedName>
</protein>
<dbReference type="Gene3D" id="3.40.30.10">
    <property type="entry name" value="Glutaredoxin"/>
    <property type="match status" value="1"/>
</dbReference>
<dbReference type="Proteomes" id="UP000034956">
    <property type="component" value="Unassembled WGS sequence"/>
</dbReference>
<comment type="caution">
    <text evidence="2">The sequence shown here is derived from an EMBL/GenBank/DDBJ whole genome shotgun (WGS) entry which is preliminary data.</text>
</comment>
<reference evidence="2 3" key="1">
    <citation type="journal article" date="2015" name="Nature">
        <title>rRNA introns, odd ribosomes, and small enigmatic genomes across a large radiation of phyla.</title>
        <authorList>
            <person name="Brown C.T."/>
            <person name="Hug L.A."/>
            <person name="Thomas B.C."/>
            <person name="Sharon I."/>
            <person name="Castelle C.J."/>
            <person name="Singh A."/>
            <person name="Wilkins M.J."/>
            <person name="Williams K.H."/>
            <person name="Banfield J.F."/>
        </authorList>
    </citation>
    <scope>NUCLEOTIDE SEQUENCE [LARGE SCALE GENOMIC DNA]</scope>
</reference>
<accession>A0A0G1UBG5</accession>
<sequence>MSVKIYTTPSCVYCRMAKDFFAQHKIAYEELNVASDDKAREEMVRKSHQLGVPVIDVNGEIFVGFNKLAIAKALHL</sequence>
<gene>
    <name evidence="2" type="ORF">UY23_C0001G0065</name>
</gene>
<dbReference type="CDD" id="cd02976">
    <property type="entry name" value="NrdH"/>
    <property type="match status" value="1"/>
</dbReference>
<dbReference type="PANTHER" id="PTHR34386">
    <property type="entry name" value="GLUTAREDOXIN"/>
    <property type="match status" value="1"/>
</dbReference>
<dbReference type="GO" id="GO:0009055">
    <property type="term" value="F:electron transfer activity"/>
    <property type="evidence" value="ECO:0007669"/>
    <property type="project" value="TreeGrafter"/>
</dbReference>
<evidence type="ECO:0000313" key="3">
    <source>
        <dbReference type="Proteomes" id="UP000034956"/>
    </source>
</evidence>
<dbReference type="InterPro" id="IPR051548">
    <property type="entry name" value="Grx-like_ET"/>
</dbReference>
<dbReference type="InterPro" id="IPR002109">
    <property type="entry name" value="Glutaredoxin"/>
</dbReference>
<proteinExistence type="predicted"/>
<dbReference type="PROSITE" id="PS51354">
    <property type="entry name" value="GLUTAREDOXIN_2"/>
    <property type="match status" value="1"/>
</dbReference>
<dbReference type="GO" id="GO:0045454">
    <property type="term" value="P:cell redox homeostasis"/>
    <property type="evidence" value="ECO:0007669"/>
    <property type="project" value="TreeGrafter"/>
</dbReference>
<dbReference type="PANTHER" id="PTHR34386:SF1">
    <property type="entry name" value="GLUTAREDOXIN-LIKE PROTEIN NRDH"/>
    <property type="match status" value="1"/>
</dbReference>
<dbReference type="AlphaFoldDB" id="A0A0G1UBG5"/>
<name>A0A0G1UBG5_9BACT</name>
<dbReference type="InterPro" id="IPR036249">
    <property type="entry name" value="Thioredoxin-like_sf"/>
</dbReference>
<evidence type="ECO:0000259" key="1">
    <source>
        <dbReference type="Pfam" id="PF00462"/>
    </source>
</evidence>
<feature type="domain" description="Glutaredoxin" evidence="1">
    <location>
        <begin position="3"/>
        <end position="61"/>
    </location>
</feature>
<dbReference type="EMBL" id="LCPF01000001">
    <property type="protein sequence ID" value="KKU91459.1"/>
    <property type="molecule type" value="Genomic_DNA"/>
</dbReference>